<dbReference type="SUPFAM" id="SSF160369">
    <property type="entry name" value="Ribosomal protein L10-like"/>
    <property type="match status" value="1"/>
</dbReference>
<reference evidence="3 4" key="1">
    <citation type="submission" date="2013-03" db="EMBL/GenBank/DDBJ databases">
        <title>The Genome Sequence of Phialophora europaea CBS 101466.</title>
        <authorList>
            <consortium name="The Broad Institute Genomics Platform"/>
            <person name="Cuomo C."/>
            <person name="de Hoog S."/>
            <person name="Gorbushina A."/>
            <person name="Walker B."/>
            <person name="Young S.K."/>
            <person name="Zeng Q."/>
            <person name="Gargeya S."/>
            <person name="Fitzgerald M."/>
            <person name="Haas B."/>
            <person name="Abouelleil A."/>
            <person name="Allen A.W."/>
            <person name="Alvarado L."/>
            <person name="Arachchi H.M."/>
            <person name="Berlin A.M."/>
            <person name="Chapman S.B."/>
            <person name="Gainer-Dewar J."/>
            <person name="Goldberg J."/>
            <person name="Griggs A."/>
            <person name="Gujja S."/>
            <person name="Hansen M."/>
            <person name="Howarth C."/>
            <person name="Imamovic A."/>
            <person name="Ireland A."/>
            <person name="Larimer J."/>
            <person name="McCowan C."/>
            <person name="Murphy C."/>
            <person name="Pearson M."/>
            <person name="Poon T.W."/>
            <person name="Priest M."/>
            <person name="Roberts A."/>
            <person name="Saif S."/>
            <person name="Shea T."/>
            <person name="Sisk P."/>
            <person name="Sykes S."/>
            <person name="Wortman J."/>
            <person name="Nusbaum C."/>
            <person name="Birren B."/>
        </authorList>
    </citation>
    <scope>NUCLEOTIDE SEQUENCE [LARGE SCALE GENOMIC DNA]</scope>
    <source>
        <strain evidence="3 4">CBS 101466</strain>
    </source>
</reference>
<dbReference type="AlphaFoldDB" id="W2RID0"/>
<dbReference type="VEuPathDB" id="FungiDB:HMPREF1541_08518"/>
<organism evidence="3 4">
    <name type="scientific">Cyphellophora europaea (strain CBS 101466)</name>
    <name type="common">Phialophora europaea</name>
    <dbReference type="NCBI Taxonomy" id="1220924"/>
    <lineage>
        <taxon>Eukaryota</taxon>
        <taxon>Fungi</taxon>
        <taxon>Dikarya</taxon>
        <taxon>Ascomycota</taxon>
        <taxon>Pezizomycotina</taxon>
        <taxon>Eurotiomycetes</taxon>
        <taxon>Chaetothyriomycetidae</taxon>
        <taxon>Chaetothyriales</taxon>
        <taxon>Cyphellophoraceae</taxon>
        <taxon>Cyphellophora</taxon>
    </lineage>
</organism>
<feature type="region of interest" description="Disordered" evidence="2">
    <location>
        <begin position="145"/>
        <end position="165"/>
    </location>
</feature>
<dbReference type="InterPro" id="IPR047865">
    <property type="entry name" value="Ribosomal_uL10_bac_type"/>
</dbReference>
<evidence type="ECO:0000313" key="3">
    <source>
        <dbReference type="EMBL" id="ETN36241.1"/>
    </source>
</evidence>
<comment type="similarity">
    <text evidence="1">Belongs to the universal ribosomal protein uL10 family.</text>
</comment>
<dbReference type="STRING" id="1220924.W2RID0"/>
<dbReference type="InParanoid" id="W2RID0"/>
<gene>
    <name evidence="3" type="ORF">HMPREF1541_08518</name>
</gene>
<dbReference type="EMBL" id="KB822725">
    <property type="protein sequence ID" value="ETN36241.1"/>
    <property type="molecule type" value="Genomic_DNA"/>
</dbReference>
<dbReference type="RefSeq" id="XP_008721059.1">
    <property type="nucleotide sequence ID" value="XM_008722837.1"/>
</dbReference>
<dbReference type="InterPro" id="IPR043141">
    <property type="entry name" value="Ribosomal_uL10-like_sf"/>
</dbReference>
<dbReference type="Gene3D" id="3.30.70.1730">
    <property type="match status" value="1"/>
</dbReference>
<name>W2RID0_CYPE1</name>
<proteinExistence type="inferred from homology"/>
<evidence type="ECO:0000313" key="4">
    <source>
        <dbReference type="Proteomes" id="UP000030752"/>
    </source>
</evidence>
<feature type="region of interest" description="Disordered" evidence="2">
    <location>
        <begin position="39"/>
        <end position="64"/>
    </location>
</feature>
<dbReference type="eggNOG" id="ENOG502QRUI">
    <property type="taxonomic scope" value="Eukaryota"/>
</dbReference>
<feature type="region of interest" description="Disordered" evidence="2">
    <location>
        <begin position="317"/>
        <end position="338"/>
    </location>
</feature>
<sequence length="338" mass="36409">MPPRLPQRAFAQLPSSSNSTYICSRCSYATAVAPVPAPSPEQMGAPMPQLSRHHPLQPPSHRSPAYRKSQMLRSYVSLLQTTPLMLFFQHNNLRAMEWASIRRELSRSLTKTDASLPNAEPLADAIKLQVIQTNMFEPALRITEYYDPSQPSPTPSGNAKTDSFSEEKLDPSLTHVLSTRAYAAVNTSQQPHPLTTLLNGSLAVLTFPSVSPQHVASALSVLSPQKPRFPAPTRRAAPSYHEPAVQDGLKKLMLLGARVDGQVFDEAGVRWVGGIEGGMDGLRAQLVMLLQNAGVGLAGALEGLGKNLWLTMESRRQDMEEKAGGGGAGDGAGEAAAK</sequence>
<protein>
    <submittedName>
        <fullName evidence="3">Uncharacterized protein</fullName>
    </submittedName>
</protein>
<dbReference type="OrthoDB" id="360689at2759"/>
<dbReference type="HOGENOM" id="CLU_044515_0_0_1"/>
<dbReference type="GeneID" id="19975857"/>
<dbReference type="PANTHER" id="PTHR11560">
    <property type="entry name" value="39S RIBOSOMAL PROTEIN L10, MITOCHONDRIAL"/>
    <property type="match status" value="1"/>
</dbReference>
<evidence type="ECO:0000256" key="1">
    <source>
        <dbReference type="ARBA" id="ARBA00008889"/>
    </source>
</evidence>
<evidence type="ECO:0000256" key="2">
    <source>
        <dbReference type="SAM" id="MobiDB-lite"/>
    </source>
</evidence>
<dbReference type="Proteomes" id="UP000030752">
    <property type="component" value="Unassembled WGS sequence"/>
</dbReference>
<accession>W2RID0</accession>
<keyword evidence="4" id="KW-1185">Reference proteome</keyword>